<feature type="region of interest" description="Disordered" evidence="5">
    <location>
        <begin position="2105"/>
        <end position="2151"/>
    </location>
</feature>
<dbReference type="PANTHER" id="PTHR43392">
    <property type="entry name" value="AAA-TYPE ATPASE FAMILY PROTEIN / ANKYRIN REPEAT FAMILY PROTEIN"/>
    <property type="match status" value="1"/>
</dbReference>
<evidence type="ECO:0000313" key="7">
    <source>
        <dbReference type="EMBL" id="RFU29072.1"/>
    </source>
</evidence>
<feature type="compositionally biased region" description="Basic and acidic residues" evidence="5">
    <location>
        <begin position="2218"/>
        <end position="2230"/>
    </location>
</feature>
<proteinExistence type="inferred from homology"/>
<evidence type="ECO:0000256" key="2">
    <source>
        <dbReference type="ARBA" id="ARBA00022741"/>
    </source>
</evidence>
<keyword evidence="8" id="KW-1185">Reference proteome</keyword>
<feature type="domain" description="AAA+ ATPase" evidence="6">
    <location>
        <begin position="1871"/>
        <end position="2008"/>
    </location>
</feature>
<dbReference type="GO" id="GO:0004386">
    <property type="term" value="F:helicase activity"/>
    <property type="evidence" value="ECO:0007669"/>
    <property type="project" value="InterPro"/>
</dbReference>
<comment type="similarity">
    <text evidence="1">Belongs to the CbxX/CfxQ family.</text>
</comment>
<dbReference type="Gene3D" id="3.40.50.300">
    <property type="entry name" value="P-loop containing nucleotide triphosphate hydrolases"/>
    <property type="match status" value="5"/>
</dbReference>
<dbReference type="FunFam" id="3.40.50.300:FF:000216">
    <property type="entry name" value="Type VII secretion ATPase EccA"/>
    <property type="match status" value="3"/>
</dbReference>
<keyword evidence="2" id="KW-0547">Nucleotide-binding</keyword>
<dbReference type="InterPro" id="IPR047187">
    <property type="entry name" value="SF1_C_Upf1"/>
</dbReference>
<dbReference type="CDD" id="cd17936">
    <property type="entry name" value="EEXXEc_NFX1"/>
    <property type="match status" value="1"/>
</dbReference>
<dbReference type="Pfam" id="PF13086">
    <property type="entry name" value="AAA_11"/>
    <property type="match status" value="1"/>
</dbReference>
<dbReference type="EMBL" id="NCSJ02000140">
    <property type="protein sequence ID" value="RFU29072.1"/>
    <property type="molecule type" value="Genomic_DNA"/>
</dbReference>
<dbReference type="Proteomes" id="UP000258309">
    <property type="component" value="Unassembled WGS sequence"/>
</dbReference>
<feature type="compositionally biased region" description="Polar residues" evidence="5">
    <location>
        <begin position="1241"/>
        <end position="1257"/>
    </location>
</feature>
<dbReference type="SMART" id="SM00382">
    <property type="entry name" value="AAA"/>
    <property type="match status" value="4"/>
</dbReference>
<dbReference type="InterPro" id="IPR000641">
    <property type="entry name" value="CbxX/CfxQ"/>
</dbReference>
<dbReference type="CDD" id="cd06008">
    <property type="entry name" value="NF-X1-zinc-finger"/>
    <property type="match status" value="1"/>
</dbReference>
<feature type="non-terminal residue" evidence="7">
    <location>
        <position position="1"/>
    </location>
</feature>
<keyword evidence="4" id="KW-0067">ATP-binding</keyword>
<evidence type="ECO:0000313" key="8">
    <source>
        <dbReference type="Proteomes" id="UP000258309"/>
    </source>
</evidence>
<feature type="compositionally biased region" description="Low complexity" evidence="5">
    <location>
        <begin position="2111"/>
        <end position="2121"/>
    </location>
</feature>
<dbReference type="FunFam" id="3.40.50.300:FF:001660">
    <property type="entry name" value="NF-X1 finger and helicase protein, putative"/>
    <property type="match status" value="1"/>
</dbReference>
<dbReference type="GO" id="GO:0005524">
    <property type="term" value="F:ATP binding"/>
    <property type="evidence" value="ECO:0007669"/>
    <property type="project" value="UniProtKB-KW"/>
</dbReference>
<evidence type="ECO:0000256" key="5">
    <source>
        <dbReference type="SAM" id="MobiDB-lite"/>
    </source>
</evidence>
<feature type="non-terminal residue" evidence="7">
    <location>
        <position position="2324"/>
    </location>
</feature>
<dbReference type="InterPro" id="IPR041679">
    <property type="entry name" value="DNA2/NAM7-like_C"/>
</dbReference>
<keyword evidence="3" id="KW-0347">Helicase</keyword>
<feature type="domain" description="AAA+ ATPase" evidence="6">
    <location>
        <begin position="1593"/>
        <end position="1742"/>
    </location>
</feature>
<dbReference type="FunFam" id="1.10.8.60:FF:000159">
    <property type="entry name" value="p-loop containing nucleoside triphosphate hydrolase protein"/>
    <property type="match status" value="1"/>
</dbReference>
<dbReference type="PRINTS" id="PR00819">
    <property type="entry name" value="CBXCFQXSUPER"/>
</dbReference>
<dbReference type="InterPro" id="IPR041627">
    <property type="entry name" value="AAA_lid_6"/>
</dbReference>
<dbReference type="OMA" id="GNMETFM"/>
<dbReference type="InterPro" id="IPR003593">
    <property type="entry name" value="AAA+_ATPase"/>
</dbReference>
<dbReference type="CDD" id="cd18808">
    <property type="entry name" value="SF1_C_Upf1"/>
    <property type="match status" value="1"/>
</dbReference>
<feature type="region of interest" description="Disordered" evidence="5">
    <location>
        <begin position="2218"/>
        <end position="2239"/>
    </location>
</feature>
<gene>
    <name evidence="7" type="ORF">B7463_g7259</name>
</gene>
<reference evidence="7 8" key="1">
    <citation type="submission" date="2018-05" db="EMBL/GenBank/DDBJ databases">
        <title>Draft genome sequence of Scytalidium lignicola DSM 105466, a ubiquitous saprotrophic fungus.</title>
        <authorList>
            <person name="Buettner E."/>
            <person name="Gebauer A.M."/>
            <person name="Hofrichter M."/>
            <person name="Liers C."/>
            <person name="Kellner H."/>
        </authorList>
    </citation>
    <scope>NUCLEOTIDE SEQUENCE [LARGE SCALE GENOMIC DNA]</scope>
    <source>
        <strain evidence="7 8">DSM 105466</strain>
    </source>
</reference>
<dbReference type="PANTHER" id="PTHR43392:SF2">
    <property type="entry name" value="AAA-TYPE ATPASE FAMILY PROTEIN _ ANKYRIN REPEAT FAMILY PROTEIN"/>
    <property type="match status" value="1"/>
</dbReference>
<evidence type="ECO:0000259" key="6">
    <source>
        <dbReference type="SMART" id="SM00382"/>
    </source>
</evidence>
<feature type="region of interest" description="Disordered" evidence="5">
    <location>
        <begin position="1224"/>
        <end position="1265"/>
    </location>
</feature>
<dbReference type="Pfam" id="PF13087">
    <property type="entry name" value="AAA_12"/>
    <property type="match status" value="1"/>
</dbReference>
<dbReference type="SUPFAM" id="SSF52540">
    <property type="entry name" value="P-loop containing nucleoside triphosphate hydrolases"/>
    <property type="match status" value="4"/>
</dbReference>
<evidence type="ECO:0000256" key="4">
    <source>
        <dbReference type="ARBA" id="ARBA00022840"/>
    </source>
</evidence>
<dbReference type="Gene3D" id="1.10.8.60">
    <property type="match status" value="2"/>
</dbReference>
<feature type="domain" description="AAA+ ATPase" evidence="6">
    <location>
        <begin position="481"/>
        <end position="790"/>
    </location>
</feature>
<sequence>MTRTGDSYQSNRLHKFFFAALKGERAIASPNEAKLFLEAVCDREDPSRCIESLVAAAHGLEALKSSLRRDISVVFINQSATPLLRYIADDGVKQLYGGQLLRDVLLAVVDPPIFWNALEKLYVEKRLSSTGVQAFAWLLLELLTSRPALGELDVRPIAKKAVDPGGGLLESSDAEVRSLAYKIQDVLRSTNTTTRGAIKPGGRHDNDFEEFREISIFPTADELTAKERPFYLQSEAVLEMGPDTRVAAHLDNQFRLLREEMLGELRNDLQIARGKKAGKRTSYRLQQLVFHQVHCGNDSRRKSASIALRCYQGLHVPGEATKATRKKYFEENKNILKHGSFGCLLRLNEIVAFATIDRNEDFLAEDPPILLLQMLGNSAITKTLITLKTAHQREVEFVLVDTPFYAYEPILKSLQQMNAIPLSNELLGLVKSESVAKSSVCPRLVEQLGKHEGRNLRNVLRLEKDVSLDKSQTESLIAGLSQAVSLVQGPPGTGKSFIGALLAKALLENSRETILVLCYTNHALDQFLEDILNIGVVTQDMLRLGSKSTSATKHLGLHEQSGSYRRTRDSWILLNQHESKIDHLSQEIQDQATNFRHLKASAKELLEFLEFSASDAVFYHALSVPEYDEDGMVLVGRDGKAISPSYLMDRWLQCQSAGIFQETIGRAHPQIWGMDKTTRIEYFQKWIREFYLERAIMLQDSIQQYNATFEKYSTVREQKYAEIIKGKRIIGCTTTGAAKYRKELSNANPGIILVEEAGEILECHVLASLSTNTKHLVLIGDHQQLRPKVNNFALTIEKGDGFDLNKSLFERLVIGGYPHTTLAKQHRMRPEISVLVKRLMYPELQDDVKTMNRPRLRGFQSNVIFFDHSHPEVEFNNVADKRDNGSKVSHQNDFEAQIILKMVRYLAQQGYGTDQQVVLTPYLGQLRLLYKCLSKENDPVLNDLDSFDLVKAGLLSPASANVGKRSLRISTIDNYQGEESDIVIVSLTRGNTDGNIGFMAAPQRLNVLLSRARDGLIIVGNARTFTASKRGRKVWAPFIQQLGQAGQLFDGLPIQCERHPDKTALLKKTEDFELECPDGGCSEPCQIMLKCGKHTCPQRCHQLSDHSKIQCQRIIEDVCPKGHKTKWKCWQQRSPCRKCEAEAAMREAQRERDYKLDLQRQAKEKEYAAKLAEIDDEIAHERRLQKNYADDQNRDRILEQRKKDLADVREMVSRAAKNVAAETITSPVTGKMEAKSPAEAQMTSSNEPSLQDTSDPPTSEAEQEWNYQKVHEGAANEHLDALMAMIGLESVKLKFLDIKTKIDTCIRQNASLNTEHFGVALLGNPGTGKTTVARQYAKFLASVGVVPGSMIQETTGARLAADGVKACEKLIQAVLDAGGGAIFIDEAYQLVSNNNIGGTQVLDFLLAEVENLTGKIIFIIAGYRKPMEKFFAHNPGLPSRFPHELQFDDYEDEELRRIFEYQVNKRYQGRMKIEQEFSGLFCRIVARRIGYGRGNEGFGNARAVENVVAKILSRQAKRLGRERREGKKPDDFLLAREDLLGPEPSNVLTGNISWQKLKNLTGLNAVKQSIVALFDSIQFNYEREIAEQPLLQFNLNKVFLGSPGTGKTTVAKLYGQILADIGLLSNGEVVVKNPSDFVGDVLGASEKITKGILASTIGKVLVIDEAYGLHGGGGTGRGSSTDSYKAAVIDTIVAEVQSVPGDDRCVLLLGYKDQMETMFQSVNPGLSRRFPLSEAFQFEDFTDEELRVILDMKLKSQAYNATDQAKAVAMEVLKRARNKPNFGNAGEVDILLNGAKLRHQQRRSAGNVKDASTLEAVDMDPDFDRGERAATNIRMLFEGEVGREELVARLEGYQNTVANMRARSMDPREQIPFSFLFRGPPGTGKTTTARKIGKVYYDMGFLASAEVLERSVTDLVGEYVGQTGPKTKELFQKSLGKVLFIDEAYRLAEGHFAKEAMDEIVDCITKPEFAQKLVIILAGYDADINRLMSVNPGLTSRFPETIQFRAIDPPQCLDLFTKQLKKKKHLDIKVIASPSMDFKDALLHRFNILINTPNWGSARDVSLLTKAVYGKLLQTADSKSKNDILLHEIDVLHAFETMISERSGRAEVGASSHSSPHHLPLQLKDPRVSDAPPLSKSSNSACHKSEHRTELSTEVIISEAPVAVTMLDDPGNPDPGVSQEIWMQLQLDKQAAVALEQEFCELESESEQRAKEADENEKELHEHKDRHEQEIQCCRSSDEEDEAKRRFEQERLKRILENRKNLEELARLKREREKMEEERRKEQATQHKLKHMGLCVMGFRWIKQPGGYRCAGGAHFVSNVQLEL</sequence>
<evidence type="ECO:0000256" key="3">
    <source>
        <dbReference type="ARBA" id="ARBA00022806"/>
    </source>
</evidence>
<name>A0A3E2H7A7_SCYLI</name>
<dbReference type="InterPro" id="IPR027417">
    <property type="entry name" value="P-loop_NTPase"/>
</dbReference>
<dbReference type="InterPro" id="IPR050773">
    <property type="entry name" value="CbxX/CfxQ_RuBisCO_ESX"/>
</dbReference>
<comment type="caution">
    <text evidence="7">The sequence shown here is derived from an EMBL/GenBank/DDBJ whole genome shotgun (WGS) entry which is preliminary data.</text>
</comment>
<dbReference type="GO" id="GO:0016887">
    <property type="term" value="F:ATP hydrolysis activity"/>
    <property type="evidence" value="ECO:0007669"/>
    <property type="project" value="InterPro"/>
</dbReference>
<dbReference type="CDD" id="cd00009">
    <property type="entry name" value="AAA"/>
    <property type="match status" value="2"/>
</dbReference>
<dbReference type="Pfam" id="PF00004">
    <property type="entry name" value="AAA"/>
    <property type="match status" value="3"/>
</dbReference>
<accession>A0A3E2H7A7</accession>
<evidence type="ECO:0000256" key="1">
    <source>
        <dbReference type="ARBA" id="ARBA00010378"/>
    </source>
</evidence>
<dbReference type="FunFam" id="1.10.8.60:FF:000160">
    <property type="entry name" value="WGS project CABT00000000 data, contig 2.55"/>
    <property type="match status" value="1"/>
</dbReference>
<dbReference type="Pfam" id="PF17866">
    <property type="entry name" value="AAA_lid_6"/>
    <property type="match status" value="2"/>
</dbReference>
<feature type="domain" description="AAA+ ATPase" evidence="6">
    <location>
        <begin position="1315"/>
        <end position="1451"/>
    </location>
</feature>
<organism evidence="7 8">
    <name type="scientific">Scytalidium lignicola</name>
    <name type="common">Hyphomycete</name>
    <dbReference type="NCBI Taxonomy" id="5539"/>
    <lineage>
        <taxon>Eukaryota</taxon>
        <taxon>Fungi</taxon>
        <taxon>Dikarya</taxon>
        <taxon>Ascomycota</taxon>
        <taxon>Pezizomycotina</taxon>
        <taxon>Leotiomycetes</taxon>
        <taxon>Leotiomycetes incertae sedis</taxon>
        <taxon>Scytalidium</taxon>
    </lineage>
</organism>
<dbReference type="OrthoDB" id="2423195at2759"/>
<dbReference type="InterPro" id="IPR003959">
    <property type="entry name" value="ATPase_AAA_core"/>
</dbReference>
<protein>
    <recommendedName>
        <fullName evidence="6">AAA+ ATPase domain-containing protein</fullName>
    </recommendedName>
</protein>
<keyword evidence="3" id="KW-0378">Hydrolase</keyword>
<dbReference type="InterPro" id="IPR041677">
    <property type="entry name" value="DNA2/NAM7_AAA_11"/>
</dbReference>